<keyword evidence="7 12" id="KW-0408">Iron</keyword>
<dbReference type="AlphaFoldDB" id="A0AB73SXC3"/>
<evidence type="ECO:0000313" key="14">
    <source>
        <dbReference type="EMBL" id="PWJ71762.1"/>
    </source>
</evidence>
<dbReference type="Gene3D" id="4.10.780.10">
    <property type="entry name" value="Pyruvate-flavodoxin oxidoreductase, EKR domain"/>
    <property type="match status" value="1"/>
</dbReference>
<dbReference type="Pfam" id="PF10371">
    <property type="entry name" value="EKR"/>
    <property type="match status" value="1"/>
</dbReference>
<dbReference type="EC" id="1.2.7.1" evidence="9"/>
<feature type="binding site" evidence="10">
    <location>
        <position position="846"/>
    </location>
    <ligand>
        <name>thiamine diphosphate</name>
        <dbReference type="ChEBI" id="CHEBI:58937"/>
    </ligand>
</feature>
<keyword evidence="8 12" id="KW-0411">Iron-sulfur</keyword>
<evidence type="ECO:0000313" key="15">
    <source>
        <dbReference type="Proteomes" id="UP000245412"/>
    </source>
</evidence>
<dbReference type="InterPro" id="IPR002880">
    <property type="entry name" value="Pyrv_Fd/Flavodoxin_OxRdtase_N"/>
</dbReference>
<feature type="binding site" evidence="12">
    <location>
        <position position="696"/>
    </location>
    <ligand>
        <name>[4Fe-4S] cluster</name>
        <dbReference type="ChEBI" id="CHEBI:49883"/>
        <label>1</label>
    </ligand>
</feature>
<dbReference type="InterPro" id="IPR037112">
    <property type="entry name" value="Pyrv-flavodox_OxR_EKR_sf"/>
</dbReference>
<feature type="binding site" evidence="12">
    <location>
        <position position="750"/>
    </location>
    <ligand>
        <name>[4Fe-4S] cluster</name>
        <dbReference type="ChEBI" id="CHEBI:49883"/>
        <label>2</label>
    </ligand>
</feature>
<feature type="binding site" evidence="10">
    <location>
        <position position="64"/>
    </location>
    <ligand>
        <name>thiamine diphosphate</name>
        <dbReference type="ChEBI" id="CHEBI:58937"/>
    </ligand>
</feature>
<dbReference type="Gene3D" id="3.30.70.20">
    <property type="match status" value="1"/>
</dbReference>
<keyword evidence="2 9" id="KW-0813">Transport</keyword>
<dbReference type="InterPro" id="IPR019752">
    <property type="entry name" value="Pyrv/ketoisovalerate_OxRed_cat"/>
</dbReference>
<dbReference type="GO" id="GO:0005506">
    <property type="term" value="F:iron ion binding"/>
    <property type="evidence" value="ECO:0007669"/>
    <property type="project" value="InterPro"/>
</dbReference>
<comment type="similarity">
    <text evidence="1 9">Belongs to the pyruvate:ferredoxin/flavodoxin oxidoreductase family.</text>
</comment>
<feature type="binding site" evidence="12">
    <location>
        <position position="846"/>
    </location>
    <ligand>
        <name>[4Fe-4S] cluster</name>
        <dbReference type="ChEBI" id="CHEBI:49883"/>
        <label>3</label>
    </ligand>
</feature>
<dbReference type="InterPro" id="IPR011766">
    <property type="entry name" value="TPP_enzyme_TPP-bd"/>
</dbReference>
<feature type="binding site" evidence="10">
    <location>
        <position position="823"/>
    </location>
    <ligand>
        <name>thiamine diphosphate</name>
        <dbReference type="ChEBI" id="CHEBI:58937"/>
    </ligand>
</feature>
<dbReference type="PIRSF" id="PIRSF000159">
    <property type="entry name" value="NifJ"/>
    <property type="match status" value="1"/>
</dbReference>
<dbReference type="GO" id="GO:0030976">
    <property type="term" value="F:thiamine pyrophosphate binding"/>
    <property type="evidence" value="ECO:0007669"/>
    <property type="project" value="InterPro"/>
</dbReference>
<keyword evidence="3 12" id="KW-0004">4Fe-4S</keyword>
<dbReference type="InterPro" id="IPR009014">
    <property type="entry name" value="Transketo_C/PFOR_II"/>
</dbReference>
<keyword evidence="6 9" id="KW-0560">Oxidoreductase</keyword>
<reference evidence="14 15" key="1">
    <citation type="submission" date="2018-05" db="EMBL/GenBank/DDBJ databases">
        <authorList>
            <person name="Goeker M."/>
            <person name="Huntemann M."/>
            <person name="Clum A."/>
            <person name="Pillay M."/>
            <person name="Palaniappan K."/>
            <person name="Varghese N."/>
            <person name="Mikhailova N."/>
            <person name="Stamatis D."/>
            <person name="Reddy T."/>
            <person name="Daum C."/>
            <person name="Shapiro N."/>
            <person name="Ivanova N."/>
            <person name="Kyrpides N."/>
            <person name="Woyke T."/>
        </authorList>
    </citation>
    <scope>NUCLEOTIDE SEQUENCE [LARGE SCALE GENOMIC DNA]</scope>
    <source>
        <strain evidence="14 15">DSM 26524</strain>
    </source>
</reference>
<gene>
    <name evidence="14" type="ORF">C7383_1271</name>
</gene>
<feature type="binding site" evidence="12">
    <location>
        <position position="818"/>
    </location>
    <ligand>
        <name>[4Fe-4S] cluster</name>
        <dbReference type="ChEBI" id="CHEBI:49883"/>
        <label>3</label>
    </ligand>
</feature>
<dbReference type="Gene3D" id="3.40.50.970">
    <property type="match status" value="2"/>
</dbReference>
<dbReference type="InterPro" id="IPR029061">
    <property type="entry name" value="THDP-binding"/>
</dbReference>
<feature type="binding site" evidence="12">
    <location>
        <position position="821"/>
    </location>
    <ligand>
        <name>[4Fe-4S] cluster</name>
        <dbReference type="ChEBI" id="CHEBI:49883"/>
        <label>3</label>
    </ligand>
</feature>
<sequence>MARKMKTMDGNHAAAHASYAFTDVAAIYPITPSSVMAEATDEWATQGRKNIFGQEVQVTEMQSEAGAAGTVHGSLAAGALTTTYTASQGLLLMIPNLYKIAGEQLPGVFNVSARAIASHALSIFGDHSDVYACRQTGCAMLCESSVQEVMDLTPVAHMAAIKGRIPFINFFDGFRTSHEIQKIETWDYDDLKEMVDMDAIDAFRKHALNPNHPCQRGSAQNPDIFFQAREACNPYYTAMPAIVQEYMDKVNAKIGTDYKLFNYYGAEDAEHVIIAMGSVCDTIEETIDYLLAAGEKVGVVKVRLYRPFCAEALIAAIPESVKRISVLDRTKEPGAMGEPLYLDVVAALKGTKFDAVPVLTGRYGLGSKDTTPAQIVAVYNNTEKERFTIGIEDDVTGLSLELGEQIVTTPEGTINCKFWGLGADGTVGANKNSIKIIGDNTDMYAQAYFDYDSKKSGGVTMSHLRFGKSPIKSTYLIRKANFVACHNPSYVNKYNMVQELVDGGTFLLNCPWDMEGLEKHLPGQVKSFIADHNIKFYVIDGIKIGKEIGLGGRINTVLQSAFFKLASIIPEEQAIELMKAAAKATYGRKGDAIVQMNYDAIDAGAKQVVEIQVPESWKSAADEGLAVAHAEGGRKDVVDFVNNIQSKVNAQEGNSLPVSAFKDYVDGSTPSGSSAYEKRGIAVDIPVWQPENCIQCNRCAYVCPHAVIRPVAMTEEEAAAAPEGTKTLPMTGMPDYKFAIVVSAYDCTGCGSCANVCPGKKGAKALAMENMEANAGCQKNFDYAVELPAKTDVVEKFKENTVKGSQFKQPLLEFSGACAGCGETPYAKLITQLFGDRMYIANATGCSSIWGNSSPSTPYTVNAKGQGPAWCNSLFEDNAEFGYGMLLAQNALRTGLKAKVEEIIAKTEDEAVKAACQEWIDTFSCGATNGTATDKMVAALEGIDCDLCKEVVNNKDFLGKKSQWIFGGDGWAYDIGFGGVDHVLASGKDINIMVFDTEVYSNTGGQSSKATPTGAVAQFAAGGKEVKKKDLASIAMSYGYVYVAQIAMGADFNQTVKAIAEAEAYPGPSLVIAYAPCINHGIKKGMSKAQTEEELAVKSGYWHNFRFNPALKEEGKPAFSLDSKAPTESYQEFLNGEVRYNSLMRANPDKAKRLFEQSEEYAKERYEYLNKLITLYGGEEK</sequence>
<dbReference type="Pfam" id="PF01558">
    <property type="entry name" value="POR"/>
    <property type="match status" value="1"/>
</dbReference>
<dbReference type="SUPFAM" id="SSF52518">
    <property type="entry name" value="Thiamin diphosphate-binding fold (THDP-binding)"/>
    <property type="match status" value="2"/>
</dbReference>
<dbReference type="InterPro" id="IPR050722">
    <property type="entry name" value="Pyruvate:ferred/Flavod_OxRd"/>
</dbReference>
<keyword evidence="5 9" id="KW-0249">Electron transport</keyword>
<feature type="site" description="Important for catalytic activity" evidence="11">
    <location>
        <position position="114"/>
    </location>
</feature>
<dbReference type="InterPro" id="IPR011895">
    <property type="entry name" value="Pyrv_flavodox_OxRed"/>
</dbReference>
<evidence type="ECO:0000256" key="4">
    <source>
        <dbReference type="ARBA" id="ARBA00022723"/>
    </source>
</evidence>
<evidence type="ECO:0000259" key="13">
    <source>
        <dbReference type="PROSITE" id="PS51379"/>
    </source>
</evidence>
<dbReference type="InterPro" id="IPR019456">
    <property type="entry name" value="Pyrv-flavodox_OxRtase_EKR"/>
</dbReference>
<dbReference type="SUPFAM" id="SSF54862">
    <property type="entry name" value="4Fe-4S ferredoxins"/>
    <property type="match status" value="1"/>
</dbReference>
<evidence type="ECO:0000256" key="11">
    <source>
        <dbReference type="PIRSR" id="PIRSR000159-2"/>
    </source>
</evidence>
<evidence type="ECO:0000256" key="8">
    <source>
        <dbReference type="ARBA" id="ARBA00023014"/>
    </source>
</evidence>
<feature type="binding site" evidence="10">
    <location>
        <begin position="968"/>
        <end position="971"/>
    </location>
    <ligand>
        <name>thiamine diphosphate</name>
        <dbReference type="ChEBI" id="CHEBI:58937"/>
    </ligand>
</feature>
<dbReference type="GO" id="GO:0022900">
    <property type="term" value="P:electron transport chain"/>
    <property type="evidence" value="ECO:0007669"/>
    <property type="project" value="InterPro"/>
</dbReference>
<dbReference type="GO" id="GO:0019164">
    <property type="term" value="F:pyruvate synthase activity"/>
    <property type="evidence" value="ECO:0007669"/>
    <property type="project" value="UniProtKB-EC"/>
</dbReference>
<dbReference type="PROSITE" id="PS00198">
    <property type="entry name" value="4FE4S_FER_1"/>
    <property type="match status" value="1"/>
</dbReference>
<dbReference type="Pfam" id="PF12838">
    <property type="entry name" value="Fer4_7"/>
    <property type="match status" value="1"/>
</dbReference>
<dbReference type="PANTHER" id="PTHR32154">
    <property type="entry name" value="PYRUVATE-FLAVODOXIN OXIDOREDUCTASE-RELATED"/>
    <property type="match status" value="1"/>
</dbReference>
<dbReference type="InterPro" id="IPR017900">
    <property type="entry name" value="4Fe4S_Fe_S_CS"/>
</dbReference>
<feature type="binding site" evidence="12">
    <location>
        <position position="757"/>
    </location>
    <ligand>
        <name>[4Fe-4S] cluster</name>
        <dbReference type="ChEBI" id="CHEBI:49883"/>
        <label>1</label>
    </ligand>
</feature>
<dbReference type="GO" id="GO:0006979">
    <property type="term" value="P:response to oxidative stress"/>
    <property type="evidence" value="ECO:0007669"/>
    <property type="project" value="TreeGrafter"/>
</dbReference>
<evidence type="ECO:0000256" key="7">
    <source>
        <dbReference type="ARBA" id="ARBA00023004"/>
    </source>
</evidence>
<dbReference type="InterPro" id="IPR017896">
    <property type="entry name" value="4Fe4S_Fe-S-bd"/>
</dbReference>
<dbReference type="PROSITE" id="PS51379">
    <property type="entry name" value="4FE4S_FER_2"/>
    <property type="match status" value="2"/>
</dbReference>
<evidence type="ECO:0000256" key="6">
    <source>
        <dbReference type="ARBA" id="ARBA00023002"/>
    </source>
</evidence>
<dbReference type="Gene3D" id="3.40.920.10">
    <property type="entry name" value="Pyruvate-ferredoxin oxidoreductase, PFOR, domain III"/>
    <property type="match status" value="1"/>
</dbReference>
<evidence type="ECO:0000256" key="10">
    <source>
        <dbReference type="PIRSR" id="PIRSR000159-1"/>
    </source>
</evidence>
<dbReference type="RefSeq" id="WP_109748849.1">
    <property type="nucleotide sequence ID" value="NZ_CABJAT010000003.1"/>
</dbReference>
<dbReference type="InterPro" id="IPR033412">
    <property type="entry name" value="PFOR_II"/>
</dbReference>
<feature type="binding site" evidence="12">
    <location>
        <position position="747"/>
    </location>
    <ligand>
        <name>[4Fe-4S] cluster</name>
        <dbReference type="ChEBI" id="CHEBI:49883"/>
        <label>2</label>
    </ligand>
</feature>
<dbReference type="CDD" id="cd03377">
    <property type="entry name" value="TPP_PFOR_PNO"/>
    <property type="match status" value="1"/>
</dbReference>
<feature type="binding site" evidence="10">
    <location>
        <begin position="997"/>
        <end position="1002"/>
    </location>
    <ligand>
        <name>thiamine diphosphate</name>
        <dbReference type="ChEBI" id="CHEBI:58937"/>
    </ligand>
</feature>
<dbReference type="Pfam" id="PF01855">
    <property type="entry name" value="POR_N"/>
    <property type="match status" value="1"/>
</dbReference>
<evidence type="ECO:0000256" key="9">
    <source>
        <dbReference type="PIRNR" id="PIRNR000159"/>
    </source>
</evidence>
<feature type="binding site" evidence="10">
    <location>
        <position position="31"/>
    </location>
    <ligand>
        <name>pyruvate</name>
        <dbReference type="ChEBI" id="CHEBI:15361"/>
    </ligand>
</feature>
<dbReference type="SUPFAM" id="SSF53323">
    <property type="entry name" value="Pyruvate-ferredoxin oxidoreductase, PFOR, domain III"/>
    <property type="match status" value="1"/>
</dbReference>
<dbReference type="FunFam" id="3.30.70.20:FF:000022">
    <property type="entry name" value="Pyruvate:ferredoxin (Flavodoxin) oxidoreductase"/>
    <property type="match status" value="1"/>
</dbReference>
<feature type="domain" description="4Fe-4S ferredoxin-type" evidence="13">
    <location>
        <begin position="738"/>
        <end position="769"/>
    </location>
</feature>
<dbReference type="NCBIfam" id="TIGR02176">
    <property type="entry name" value="pyruv_ox_red"/>
    <property type="match status" value="1"/>
</dbReference>
<dbReference type="SUPFAM" id="SSF52922">
    <property type="entry name" value="TK C-terminal domain-like"/>
    <property type="match status" value="1"/>
</dbReference>
<dbReference type="SMART" id="SM00890">
    <property type="entry name" value="EKR"/>
    <property type="match status" value="1"/>
</dbReference>
<feature type="site" description="Important for catalytic activity" evidence="11">
    <location>
        <position position="64"/>
    </location>
</feature>
<feature type="domain" description="4Fe-4S ferredoxin-type" evidence="13">
    <location>
        <begin position="684"/>
        <end position="713"/>
    </location>
</feature>
<comment type="catalytic activity">
    <reaction evidence="9">
        <text>2 oxidized [2Fe-2S]-[ferredoxin] + pyruvate + CoA = 2 reduced [2Fe-2S]-[ferredoxin] + acetyl-CoA + CO2 + H(+)</text>
        <dbReference type="Rhea" id="RHEA:12765"/>
        <dbReference type="Rhea" id="RHEA-COMP:10000"/>
        <dbReference type="Rhea" id="RHEA-COMP:10001"/>
        <dbReference type="ChEBI" id="CHEBI:15361"/>
        <dbReference type="ChEBI" id="CHEBI:15378"/>
        <dbReference type="ChEBI" id="CHEBI:16526"/>
        <dbReference type="ChEBI" id="CHEBI:33737"/>
        <dbReference type="ChEBI" id="CHEBI:33738"/>
        <dbReference type="ChEBI" id="CHEBI:57287"/>
        <dbReference type="ChEBI" id="CHEBI:57288"/>
        <dbReference type="EC" id="1.2.7.1"/>
    </reaction>
</comment>
<feature type="binding site" evidence="10">
    <location>
        <position position="114"/>
    </location>
    <ligand>
        <name>pyruvate</name>
        <dbReference type="ChEBI" id="CHEBI:15361"/>
    </ligand>
</feature>
<protein>
    <recommendedName>
        <fullName evidence="9">Pyruvate:ferredoxin oxidoreductase</fullName>
        <ecNumber evidence="9">1.2.7.1</ecNumber>
    </recommendedName>
    <alternativeName>
        <fullName evidence="9">Pyruvate synthase</fullName>
    </alternativeName>
</protein>
<keyword evidence="15" id="KW-1185">Reference proteome</keyword>
<evidence type="ECO:0000256" key="5">
    <source>
        <dbReference type="ARBA" id="ARBA00022982"/>
    </source>
</evidence>
<dbReference type="Pfam" id="PF17147">
    <property type="entry name" value="PFOR_II"/>
    <property type="match status" value="1"/>
</dbReference>
<dbReference type="EMBL" id="QGGY01000027">
    <property type="protein sequence ID" value="PWJ71762.1"/>
    <property type="molecule type" value="Genomic_DNA"/>
</dbReference>
<keyword evidence="4 12" id="KW-0479">Metal-binding</keyword>
<feature type="binding site" evidence="12">
    <location>
        <position position="693"/>
    </location>
    <ligand>
        <name>[4Fe-4S] cluster</name>
        <dbReference type="ChEBI" id="CHEBI:49883"/>
        <label>1</label>
    </ligand>
</feature>
<dbReference type="Proteomes" id="UP000245412">
    <property type="component" value="Unassembled WGS sequence"/>
</dbReference>
<feature type="site" description="Important for catalytic activity" evidence="11">
    <location>
        <position position="1002"/>
    </location>
</feature>
<dbReference type="Pfam" id="PF02775">
    <property type="entry name" value="TPP_enzyme_C"/>
    <property type="match status" value="1"/>
</dbReference>
<feature type="binding site" evidence="12">
    <location>
        <position position="699"/>
    </location>
    <ligand>
        <name>[4Fe-4S] cluster</name>
        <dbReference type="ChEBI" id="CHEBI:49883"/>
        <label>1</label>
    </ligand>
</feature>
<name>A0AB73SXC3_9FIRM</name>
<evidence type="ECO:0000256" key="3">
    <source>
        <dbReference type="ARBA" id="ARBA00022485"/>
    </source>
</evidence>
<feature type="site" description="Important for catalytic activity" evidence="11">
    <location>
        <position position="31"/>
    </location>
</feature>
<dbReference type="FunFam" id="3.40.920.10:FF:000001">
    <property type="entry name" value="Pyruvate:ferredoxin (Flavodoxin) oxidoreductase"/>
    <property type="match status" value="1"/>
</dbReference>
<keyword evidence="14" id="KW-0670">Pyruvate</keyword>
<evidence type="ECO:0000256" key="12">
    <source>
        <dbReference type="PIRSR" id="PIRSR000159-50"/>
    </source>
</evidence>
<dbReference type="Gene3D" id="3.40.50.920">
    <property type="match status" value="1"/>
</dbReference>
<feature type="binding site" evidence="12">
    <location>
        <position position="703"/>
    </location>
    <ligand>
        <name>[4Fe-4S] cluster</name>
        <dbReference type="ChEBI" id="CHEBI:49883"/>
        <label>2</label>
    </ligand>
</feature>
<accession>A0AB73SXC3</accession>
<comment type="cofactor">
    <cofactor evidence="12">
        <name>[4Fe-4S] cluster</name>
        <dbReference type="ChEBI" id="CHEBI:49883"/>
    </cofactor>
    <text evidence="12">Binds 3 [4Fe-4S] clusters per subunit.</text>
</comment>
<feature type="binding site" evidence="12">
    <location>
        <position position="753"/>
    </location>
    <ligand>
        <name>[4Fe-4S] cluster</name>
        <dbReference type="ChEBI" id="CHEBI:49883"/>
        <label>2</label>
    </ligand>
</feature>
<organism evidence="14 15">
    <name type="scientific">Murimonas intestini</name>
    <dbReference type="NCBI Taxonomy" id="1337051"/>
    <lineage>
        <taxon>Bacteria</taxon>
        <taxon>Bacillati</taxon>
        <taxon>Bacillota</taxon>
        <taxon>Clostridia</taxon>
        <taxon>Lachnospirales</taxon>
        <taxon>Lachnospiraceae</taxon>
        <taxon>Murimonas</taxon>
    </lineage>
</organism>
<dbReference type="FunFam" id="3.40.50.920:FF:000007">
    <property type="entry name" value="Pyruvate:ferredoxin (Flavodoxin) oxidoreductase"/>
    <property type="match status" value="1"/>
</dbReference>
<proteinExistence type="inferred from homology"/>
<comment type="caution">
    <text evidence="14">The sequence shown here is derived from an EMBL/GenBank/DDBJ whole genome shotgun (WGS) entry which is preliminary data.</text>
</comment>
<dbReference type="FunFam" id="3.40.50.970:FF:000012">
    <property type="entry name" value="Pyruvate:ferredoxin (Flavodoxin) oxidoreductase"/>
    <property type="match status" value="1"/>
</dbReference>
<dbReference type="GO" id="GO:0051539">
    <property type="term" value="F:4 iron, 4 sulfur cluster binding"/>
    <property type="evidence" value="ECO:0007669"/>
    <property type="project" value="UniProtKB-KW"/>
</dbReference>
<evidence type="ECO:0000256" key="2">
    <source>
        <dbReference type="ARBA" id="ARBA00022448"/>
    </source>
</evidence>
<dbReference type="CDD" id="cd07034">
    <property type="entry name" value="TPP_PYR_PFOR_IOR-alpha_like"/>
    <property type="match status" value="1"/>
</dbReference>
<dbReference type="InterPro" id="IPR002869">
    <property type="entry name" value="Pyrv_flavodox_OxRed_cen"/>
</dbReference>
<dbReference type="PANTHER" id="PTHR32154:SF0">
    <property type="entry name" value="PYRUVATE-FLAVODOXIN OXIDOREDUCTASE-RELATED"/>
    <property type="match status" value="1"/>
</dbReference>
<feature type="binding site" evidence="12">
    <location>
        <position position="1077"/>
    </location>
    <ligand>
        <name>[4Fe-4S] cluster</name>
        <dbReference type="ChEBI" id="CHEBI:49883"/>
        <label>3</label>
    </ligand>
</feature>
<dbReference type="FunFam" id="3.40.50.970:FF:000041">
    <property type="entry name" value="Pyruvate:ferredoxin (Flavodoxin) oxidoreductase"/>
    <property type="match status" value="1"/>
</dbReference>
<evidence type="ECO:0000256" key="1">
    <source>
        <dbReference type="ARBA" id="ARBA00009032"/>
    </source>
</evidence>